<proteinExistence type="predicted"/>
<comment type="caution">
    <text evidence="2">The sequence shown here is derived from an EMBL/GenBank/DDBJ whole genome shotgun (WGS) entry which is preliminary data.</text>
</comment>
<feature type="region of interest" description="Disordered" evidence="1">
    <location>
        <begin position="44"/>
        <end position="70"/>
    </location>
</feature>
<gene>
    <name evidence="2" type="ORF">JVT61DRAFT_2928</name>
</gene>
<evidence type="ECO:0000313" key="3">
    <source>
        <dbReference type="Proteomes" id="UP000683000"/>
    </source>
</evidence>
<evidence type="ECO:0000256" key="1">
    <source>
        <dbReference type="SAM" id="MobiDB-lite"/>
    </source>
</evidence>
<feature type="compositionally biased region" description="Polar residues" evidence="1">
    <location>
        <begin position="270"/>
        <end position="279"/>
    </location>
</feature>
<keyword evidence="3" id="KW-1185">Reference proteome</keyword>
<feature type="compositionally biased region" description="Low complexity" evidence="1">
    <location>
        <begin position="138"/>
        <end position="153"/>
    </location>
</feature>
<reference evidence="2" key="1">
    <citation type="submission" date="2021-03" db="EMBL/GenBank/DDBJ databases">
        <title>Evolutionary innovations through gain and loss of genes in the ectomycorrhizal Boletales.</title>
        <authorList>
            <person name="Wu G."/>
            <person name="Miyauchi S."/>
            <person name="Morin E."/>
            <person name="Yang Z.-L."/>
            <person name="Xu J."/>
            <person name="Martin F.M."/>
        </authorList>
    </citation>
    <scope>NUCLEOTIDE SEQUENCE</scope>
    <source>
        <strain evidence="2">BR01</strain>
    </source>
</reference>
<feature type="region of interest" description="Disordered" evidence="1">
    <location>
        <begin position="429"/>
        <end position="448"/>
    </location>
</feature>
<feature type="region of interest" description="Disordered" evidence="1">
    <location>
        <begin position="101"/>
        <end position="153"/>
    </location>
</feature>
<sequence length="486" mass="53259">MDNRLEAGPKTKNIPGGSLHQSFPSEDEANRAFEAALARGEVRAYPDAGMQEKSAGKSKNVPPSPLGGEVSSLLRLPLDLKVEVESQTPLSSSARLRVAKLRQTLRDSPTESCSPSSSPPTGVTVYAPLYDDDPPDGPAARPSPHFTFTSSSSRTYPIVTDERVFETGIQRMPLQLEVSDWDSPPSTPSSSDSYPGAEEHTPKSTRCMPLHLDSPSKNKGVKYASLTDLADMQSVDSRVWLPKPRIFDPDKVKPRPLTRPPSPVKRDTSFVPSVDSSSPLRREPPFMDSSLVRTDRGRHSRLTPSASLPIFLDRELEDKHLGCGSRSTQLLENHRTGKGKERELDYSVRDECLVKRPTRYPPSSRNDGRSHVQLVPRDGRDERSTIVIHCPPKCPHYTSPPAVSAIEPSLSTGSRYVDACVSPIITRTSRIQSTDSPTKSPSKRPRVNLDGDGFAVFTHVPHQGIAPEADVRSPISKGTMVPMIAE</sequence>
<feature type="region of interest" description="Disordered" evidence="1">
    <location>
        <begin position="1"/>
        <end position="29"/>
    </location>
</feature>
<feature type="compositionally biased region" description="Low complexity" evidence="1">
    <location>
        <begin position="110"/>
        <end position="120"/>
    </location>
</feature>
<feature type="compositionally biased region" description="Polar residues" evidence="1">
    <location>
        <begin position="429"/>
        <end position="440"/>
    </location>
</feature>
<dbReference type="EMBL" id="JAGFBS010000014">
    <property type="protein sequence ID" value="KAG6375373.1"/>
    <property type="molecule type" value="Genomic_DNA"/>
</dbReference>
<dbReference type="OrthoDB" id="3270804at2759"/>
<name>A0A8I2YQV6_9AGAM</name>
<dbReference type="Proteomes" id="UP000683000">
    <property type="component" value="Unassembled WGS sequence"/>
</dbReference>
<organism evidence="2 3">
    <name type="scientific">Boletus reticuloceps</name>
    <dbReference type="NCBI Taxonomy" id="495285"/>
    <lineage>
        <taxon>Eukaryota</taxon>
        <taxon>Fungi</taxon>
        <taxon>Dikarya</taxon>
        <taxon>Basidiomycota</taxon>
        <taxon>Agaricomycotina</taxon>
        <taxon>Agaricomycetes</taxon>
        <taxon>Agaricomycetidae</taxon>
        <taxon>Boletales</taxon>
        <taxon>Boletineae</taxon>
        <taxon>Boletaceae</taxon>
        <taxon>Boletoideae</taxon>
        <taxon>Boletus</taxon>
    </lineage>
</organism>
<evidence type="ECO:0000313" key="2">
    <source>
        <dbReference type="EMBL" id="KAG6375373.1"/>
    </source>
</evidence>
<protein>
    <submittedName>
        <fullName evidence="2">Uncharacterized protein</fullName>
    </submittedName>
</protein>
<feature type="region of interest" description="Disordered" evidence="1">
    <location>
        <begin position="246"/>
        <end position="288"/>
    </location>
</feature>
<dbReference type="AlphaFoldDB" id="A0A8I2YQV6"/>
<accession>A0A8I2YQV6</accession>
<feature type="region of interest" description="Disordered" evidence="1">
    <location>
        <begin position="175"/>
        <end position="217"/>
    </location>
</feature>
<feature type="compositionally biased region" description="Low complexity" evidence="1">
    <location>
        <begin position="181"/>
        <end position="193"/>
    </location>
</feature>